<comment type="subcellular location">
    <subcellularLocation>
        <location evidence="1">Secreted</location>
    </subcellularLocation>
</comment>
<evidence type="ECO:0000256" key="1">
    <source>
        <dbReference type="ARBA" id="ARBA00004613"/>
    </source>
</evidence>
<comment type="similarity">
    <text evidence="2">Belongs to the beta-microseminoprotein family.</text>
</comment>
<evidence type="ECO:0000313" key="6">
    <source>
        <dbReference type="EMBL" id="KAK2823686.1"/>
    </source>
</evidence>
<sequence length="107" mass="12019">MSMMKRSVFVGFVLLALVPMIHAACWRQQNKIDATHCQDNVDKTWHPVGSRWTNSQCAKCSCSVDMIDCCDGWPTHVSGGCSIKYDYKTCTYELIYPDRNSPCMGSG</sequence>
<dbReference type="GO" id="GO:0005576">
    <property type="term" value="C:extracellular region"/>
    <property type="evidence" value="ECO:0007669"/>
    <property type="project" value="UniProtKB-SubCell"/>
</dbReference>
<dbReference type="InterPro" id="IPR008735">
    <property type="entry name" value="PSP94"/>
</dbReference>
<keyword evidence="4" id="KW-1015">Disulfide bond</keyword>
<evidence type="ECO:0000256" key="5">
    <source>
        <dbReference type="SAM" id="SignalP"/>
    </source>
</evidence>
<keyword evidence="7" id="KW-1185">Reference proteome</keyword>
<organism evidence="6 7">
    <name type="scientific">Tachysurus vachellii</name>
    <name type="common">Darkbarbel catfish</name>
    <name type="synonym">Pelteobagrus vachellii</name>
    <dbReference type="NCBI Taxonomy" id="175792"/>
    <lineage>
        <taxon>Eukaryota</taxon>
        <taxon>Metazoa</taxon>
        <taxon>Chordata</taxon>
        <taxon>Craniata</taxon>
        <taxon>Vertebrata</taxon>
        <taxon>Euteleostomi</taxon>
        <taxon>Actinopterygii</taxon>
        <taxon>Neopterygii</taxon>
        <taxon>Teleostei</taxon>
        <taxon>Ostariophysi</taxon>
        <taxon>Siluriformes</taxon>
        <taxon>Bagridae</taxon>
        <taxon>Tachysurus</taxon>
    </lineage>
</organism>
<accession>A0AA88LTI4</accession>
<feature type="signal peptide" evidence="5">
    <location>
        <begin position="1"/>
        <end position="23"/>
    </location>
</feature>
<proteinExistence type="inferred from homology"/>
<feature type="chain" id="PRO_5041728427" description="Beta-microseminoprotein" evidence="5">
    <location>
        <begin position="24"/>
        <end position="107"/>
    </location>
</feature>
<dbReference type="Pfam" id="PF05825">
    <property type="entry name" value="PSP94"/>
    <property type="match status" value="1"/>
</dbReference>
<protein>
    <recommendedName>
        <fullName evidence="8">Beta-microseminoprotein</fullName>
    </recommendedName>
</protein>
<evidence type="ECO:0008006" key="8">
    <source>
        <dbReference type="Google" id="ProtNLM"/>
    </source>
</evidence>
<comment type="caution">
    <text evidence="6">The sequence shown here is derived from an EMBL/GenBank/DDBJ whole genome shotgun (WGS) entry which is preliminary data.</text>
</comment>
<name>A0AA88LTI4_TACVA</name>
<dbReference type="AlphaFoldDB" id="A0AA88LTI4"/>
<evidence type="ECO:0000256" key="4">
    <source>
        <dbReference type="ARBA" id="ARBA00023157"/>
    </source>
</evidence>
<reference evidence="6" key="1">
    <citation type="submission" date="2023-08" db="EMBL/GenBank/DDBJ databases">
        <title>Pelteobagrus vachellii genome.</title>
        <authorList>
            <person name="Liu H."/>
        </authorList>
    </citation>
    <scope>NUCLEOTIDE SEQUENCE</scope>
    <source>
        <strain evidence="6">PRFRI_2022a</strain>
        <tissue evidence="6">Muscle</tissue>
    </source>
</reference>
<keyword evidence="3" id="KW-0964">Secreted</keyword>
<keyword evidence="5" id="KW-0732">Signal</keyword>
<dbReference type="EMBL" id="JAVHJS010000021">
    <property type="protein sequence ID" value="KAK2823686.1"/>
    <property type="molecule type" value="Genomic_DNA"/>
</dbReference>
<dbReference type="Gene3D" id="2.60.40.1900">
    <property type="entry name" value="Beta-microseminoprotein (PSP94) domain"/>
    <property type="match status" value="1"/>
</dbReference>
<evidence type="ECO:0000256" key="2">
    <source>
        <dbReference type="ARBA" id="ARBA00010352"/>
    </source>
</evidence>
<evidence type="ECO:0000313" key="7">
    <source>
        <dbReference type="Proteomes" id="UP001187315"/>
    </source>
</evidence>
<evidence type="ECO:0000256" key="3">
    <source>
        <dbReference type="ARBA" id="ARBA00022525"/>
    </source>
</evidence>
<gene>
    <name evidence="6" type="ORF">Q7C36_020286</name>
</gene>
<dbReference type="Proteomes" id="UP001187315">
    <property type="component" value="Unassembled WGS sequence"/>
</dbReference>